<dbReference type="PANTHER" id="PTHR43817">
    <property type="entry name" value="GLYCOSYL HYDROLASE"/>
    <property type="match status" value="1"/>
</dbReference>
<sequence>MAHSRAFTALLLGLAVLVLPATPALAVGETTFRNPLLGDGADPWLQYYNGNYYLATTTWSSQMMMRKSPTLAGLSTATPVVIWSDTTASRCCNFWAPEFHRLNGPNGYRWYFMFTAGTGGNFDNQHLVVLESAGDDPMGPYAFKSEPQGTGWNIDGSYLQVNGSLYLLSSAFEGSNQNMWIAKMSNPWTTSGTKVLLSNPTYGWETQGAPVNEGPVVLQRGGKTFLIYSASFCGTPDYKLGMLTLTGSDPLSLSSWKKSASPVFQRSDANGVYGPGHNGFFTSPDGTQSWIVYHANSAANQGCSRTRSTRAQAFTWNSDGTPSFGAPVSLGTSLAVPSGERSPITTAVRGAAYKLVSRSANKCMGVSGGASGDGAGAVLASCSSAATGWVLDPTADGYYRLVNSSTGKSLDAVNCGTADGTRVGQWSWLGNACQQWMPVATSEGWFRLQNRNSGKVLDVANCASADGSAVNLWSGLGNTCQEWQLQPVGPVAIVNVSSGKVLDVANCASADGTHVNQWSWLGNNCQRWNFTPTGDGYFQISPVSNSGRCLVIEGASTANSARTVTGACSGTHSQWRIEPLADGTARLTARHSGKALEVSNCSLSEGGTVQQYGWLDNTCQRFHLRPY</sequence>
<proteinExistence type="inferred from homology"/>
<evidence type="ECO:0000256" key="5">
    <source>
        <dbReference type="SAM" id="SignalP"/>
    </source>
</evidence>
<dbReference type="GO" id="GO:0005975">
    <property type="term" value="P:carbohydrate metabolic process"/>
    <property type="evidence" value="ECO:0007669"/>
    <property type="project" value="InterPro"/>
</dbReference>
<gene>
    <name evidence="7" type="ORF">BON30_01490</name>
</gene>
<dbReference type="PANTHER" id="PTHR43817:SF1">
    <property type="entry name" value="HYDROLASE, FAMILY 43, PUTATIVE (AFU_ORTHOLOGUE AFUA_3G01660)-RELATED"/>
    <property type="match status" value="1"/>
</dbReference>
<keyword evidence="4" id="KW-0326">Glycosidase</keyword>
<evidence type="ECO:0000259" key="6">
    <source>
        <dbReference type="SMART" id="SM00458"/>
    </source>
</evidence>
<keyword evidence="8" id="KW-1185">Reference proteome</keyword>
<dbReference type="InterPro" id="IPR035992">
    <property type="entry name" value="Ricin_B-like_lectins"/>
</dbReference>
<name>A0A1L9BI18_9BACT</name>
<dbReference type="InterPro" id="IPR006710">
    <property type="entry name" value="Glyco_hydro_43"/>
</dbReference>
<dbReference type="CDD" id="cd00161">
    <property type="entry name" value="beta-trefoil_Ricin-like"/>
    <property type="match status" value="2"/>
</dbReference>
<reference evidence="8" key="1">
    <citation type="submission" date="2016-11" db="EMBL/GenBank/DDBJ databases">
        <authorList>
            <person name="Shukria A."/>
            <person name="Stevens D.C."/>
        </authorList>
    </citation>
    <scope>NUCLEOTIDE SEQUENCE [LARGE SCALE GENOMIC DNA]</scope>
    <source>
        <strain evidence="8">Cbfe23</strain>
    </source>
</reference>
<evidence type="ECO:0000256" key="2">
    <source>
        <dbReference type="ARBA" id="ARBA00022729"/>
    </source>
</evidence>
<comment type="caution">
    <text evidence="7">The sequence shown here is derived from an EMBL/GenBank/DDBJ whole genome shotgun (WGS) entry which is preliminary data.</text>
</comment>
<dbReference type="RefSeq" id="WP_071896027.1">
    <property type="nucleotide sequence ID" value="NZ_MPIN01000001.1"/>
</dbReference>
<accession>A0A1L9BI18</accession>
<dbReference type="GO" id="GO:0004553">
    <property type="term" value="F:hydrolase activity, hydrolyzing O-glycosyl compounds"/>
    <property type="evidence" value="ECO:0007669"/>
    <property type="project" value="InterPro"/>
</dbReference>
<dbReference type="CDD" id="cd23457">
    <property type="entry name" value="beta-trefoil_Ricin_SaAF-like"/>
    <property type="match status" value="1"/>
</dbReference>
<dbReference type="Proteomes" id="UP000182229">
    <property type="component" value="Unassembled WGS sequence"/>
</dbReference>
<dbReference type="CDD" id="cd18820">
    <property type="entry name" value="GH43_LbAraf43-like"/>
    <property type="match status" value="1"/>
</dbReference>
<keyword evidence="2 5" id="KW-0732">Signal</keyword>
<feature type="signal peptide" evidence="5">
    <location>
        <begin position="1"/>
        <end position="26"/>
    </location>
</feature>
<dbReference type="Gene3D" id="2.80.10.50">
    <property type="match status" value="4"/>
</dbReference>
<dbReference type="EMBL" id="MPIN01000001">
    <property type="protein sequence ID" value="OJH41932.1"/>
    <property type="molecule type" value="Genomic_DNA"/>
</dbReference>
<evidence type="ECO:0000256" key="1">
    <source>
        <dbReference type="ARBA" id="ARBA00009865"/>
    </source>
</evidence>
<protein>
    <submittedName>
        <fullName evidence="7">Alpha-L-arabinofuranosidase</fullName>
    </submittedName>
</protein>
<dbReference type="STRING" id="83449.BON30_01490"/>
<evidence type="ECO:0000313" key="7">
    <source>
        <dbReference type="EMBL" id="OJH41932.1"/>
    </source>
</evidence>
<dbReference type="SUPFAM" id="SSF75005">
    <property type="entry name" value="Arabinanase/levansucrase/invertase"/>
    <property type="match status" value="1"/>
</dbReference>
<dbReference type="InterPro" id="IPR000772">
    <property type="entry name" value="Ricin_B_lectin"/>
</dbReference>
<dbReference type="Gene3D" id="2.115.10.20">
    <property type="entry name" value="Glycosyl hydrolase domain, family 43"/>
    <property type="match status" value="1"/>
</dbReference>
<dbReference type="Pfam" id="PF04616">
    <property type="entry name" value="Glyco_hydro_43"/>
    <property type="match status" value="1"/>
</dbReference>
<dbReference type="SMART" id="SM00458">
    <property type="entry name" value="RICIN"/>
    <property type="match status" value="1"/>
</dbReference>
<dbReference type="Pfam" id="PF14200">
    <property type="entry name" value="RicinB_lectin_2"/>
    <property type="match status" value="3"/>
</dbReference>
<dbReference type="SUPFAM" id="SSF50370">
    <property type="entry name" value="Ricin B-like lectins"/>
    <property type="match status" value="2"/>
</dbReference>
<comment type="similarity">
    <text evidence="1">Belongs to the glycosyl hydrolase 43 family.</text>
</comment>
<evidence type="ECO:0000256" key="4">
    <source>
        <dbReference type="ARBA" id="ARBA00023295"/>
    </source>
</evidence>
<dbReference type="OrthoDB" id="177947at2"/>
<reference evidence="7 8" key="2">
    <citation type="submission" date="2016-12" db="EMBL/GenBank/DDBJ databases">
        <title>Draft Genome Sequence of Cystobacter ferrugineus Strain Cbfe23.</title>
        <authorList>
            <person name="Akbar S."/>
            <person name="Dowd S.E."/>
            <person name="Stevens D.C."/>
        </authorList>
    </citation>
    <scope>NUCLEOTIDE SEQUENCE [LARGE SCALE GENOMIC DNA]</scope>
    <source>
        <strain evidence="7 8">Cbfe23</strain>
    </source>
</reference>
<organism evidence="7 8">
    <name type="scientific">Cystobacter ferrugineus</name>
    <dbReference type="NCBI Taxonomy" id="83449"/>
    <lineage>
        <taxon>Bacteria</taxon>
        <taxon>Pseudomonadati</taxon>
        <taxon>Myxococcota</taxon>
        <taxon>Myxococcia</taxon>
        <taxon>Myxococcales</taxon>
        <taxon>Cystobacterineae</taxon>
        <taxon>Archangiaceae</taxon>
        <taxon>Cystobacter</taxon>
    </lineage>
</organism>
<dbReference type="InterPro" id="IPR023296">
    <property type="entry name" value="Glyco_hydro_beta-prop_sf"/>
</dbReference>
<feature type="domain" description="Ricin B lectin" evidence="6">
    <location>
        <begin position="396"/>
        <end position="531"/>
    </location>
</feature>
<evidence type="ECO:0000256" key="3">
    <source>
        <dbReference type="ARBA" id="ARBA00022801"/>
    </source>
</evidence>
<feature type="chain" id="PRO_5012137547" evidence="5">
    <location>
        <begin position="27"/>
        <end position="627"/>
    </location>
</feature>
<dbReference type="AlphaFoldDB" id="A0A1L9BI18"/>
<keyword evidence="3" id="KW-0378">Hydrolase</keyword>
<dbReference type="PROSITE" id="PS50231">
    <property type="entry name" value="RICIN_B_LECTIN"/>
    <property type="match status" value="1"/>
</dbReference>
<evidence type="ECO:0000313" key="8">
    <source>
        <dbReference type="Proteomes" id="UP000182229"/>
    </source>
</evidence>